<dbReference type="EMBL" id="FTOT01000004">
    <property type="protein sequence ID" value="SIT01280.1"/>
    <property type="molecule type" value="Genomic_DNA"/>
</dbReference>
<evidence type="ECO:0008006" key="4">
    <source>
        <dbReference type="Google" id="ProtNLM"/>
    </source>
</evidence>
<name>A0A1N7NSJ5_9RHOB</name>
<protein>
    <recommendedName>
        <fullName evidence="4">Lipoprotein</fullName>
    </recommendedName>
</protein>
<evidence type="ECO:0000256" key="1">
    <source>
        <dbReference type="SAM" id="MobiDB-lite"/>
    </source>
</evidence>
<sequence length="110" mass="11823">MRVTATAMAICLGLASCGPMTLQDAERDCYRDARLAQGPMGEVRIGAATGPGGTRPVGGLQLDLSSDYLTGRDPEQVWRSCVQRRSGQLPTRSFGSVPPDILPREPGRFF</sequence>
<evidence type="ECO:0000313" key="2">
    <source>
        <dbReference type="EMBL" id="SIT01280.1"/>
    </source>
</evidence>
<feature type="region of interest" description="Disordered" evidence="1">
    <location>
        <begin position="88"/>
        <end position="110"/>
    </location>
</feature>
<proteinExistence type="predicted"/>
<dbReference type="OrthoDB" id="7691501at2"/>
<dbReference type="AlphaFoldDB" id="A0A1N7NSJ5"/>
<dbReference type="STRING" id="1086013.SAMN05421774_104105"/>
<accession>A0A1N7NSJ5</accession>
<keyword evidence="3" id="KW-1185">Reference proteome</keyword>
<dbReference type="PROSITE" id="PS51257">
    <property type="entry name" value="PROKAR_LIPOPROTEIN"/>
    <property type="match status" value="1"/>
</dbReference>
<dbReference type="RefSeq" id="WP_076531301.1">
    <property type="nucleotide sequence ID" value="NZ_BMEH01000004.1"/>
</dbReference>
<reference evidence="2 3" key="1">
    <citation type="submission" date="2017-01" db="EMBL/GenBank/DDBJ databases">
        <authorList>
            <person name="Mah S.A."/>
            <person name="Swanson W.J."/>
            <person name="Moy G.W."/>
            <person name="Vacquier V.D."/>
        </authorList>
    </citation>
    <scope>NUCLEOTIDE SEQUENCE [LARGE SCALE GENOMIC DNA]</scope>
    <source>
        <strain evidence="2 3">DSM 26375</strain>
    </source>
</reference>
<evidence type="ECO:0000313" key="3">
    <source>
        <dbReference type="Proteomes" id="UP000186141"/>
    </source>
</evidence>
<gene>
    <name evidence="2" type="ORF">SAMN05421774_104105</name>
</gene>
<dbReference type="Proteomes" id="UP000186141">
    <property type="component" value="Unassembled WGS sequence"/>
</dbReference>
<organism evidence="2 3">
    <name type="scientific">Gemmobacter megaterium</name>
    <dbReference type="NCBI Taxonomy" id="1086013"/>
    <lineage>
        <taxon>Bacteria</taxon>
        <taxon>Pseudomonadati</taxon>
        <taxon>Pseudomonadota</taxon>
        <taxon>Alphaproteobacteria</taxon>
        <taxon>Rhodobacterales</taxon>
        <taxon>Paracoccaceae</taxon>
        <taxon>Gemmobacter</taxon>
    </lineage>
</organism>